<proteinExistence type="predicted"/>
<evidence type="ECO:0000313" key="1">
    <source>
        <dbReference type="EMBL" id="SVC86128.1"/>
    </source>
</evidence>
<organism evidence="1">
    <name type="scientific">marine metagenome</name>
    <dbReference type="NCBI Taxonomy" id="408172"/>
    <lineage>
        <taxon>unclassified sequences</taxon>
        <taxon>metagenomes</taxon>
        <taxon>ecological metagenomes</taxon>
    </lineage>
</organism>
<dbReference type="AlphaFoldDB" id="A0A382QMG2"/>
<reference evidence="1" key="1">
    <citation type="submission" date="2018-05" db="EMBL/GenBank/DDBJ databases">
        <authorList>
            <person name="Lanie J.A."/>
            <person name="Ng W.-L."/>
            <person name="Kazmierczak K.M."/>
            <person name="Andrzejewski T.M."/>
            <person name="Davidsen T.M."/>
            <person name="Wayne K.J."/>
            <person name="Tettelin H."/>
            <person name="Glass J.I."/>
            <person name="Rusch D."/>
            <person name="Podicherti R."/>
            <person name="Tsui H.-C.T."/>
            <person name="Winkler M.E."/>
        </authorList>
    </citation>
    <scope>NUCLEOTIDE SEQUENCE</scope>
</reference>
<protein>
    <submittedName>
        <fullName evidence="1">Uncharacterized protein</fullName>
    </submittedName>
</protein>
<accession>A0A382QMG2</accession>
<dbReference type="EMBL" id="UINC01115245">
    <property type="protein sequence ID" value="SVC86128.1"/>
    <property type="molecule type" value="Genomic_DNA"/>
</dbReference>
<feature type="non-terminal residue" evidence="1">
    <location>
        <position position="1"/>
    </location>
</feature>
<gene>
    <name evidence="1" type="ORF">METZ01_LOCUS338982</name>
</gene>
<sequence length="41" mass="4349">VPLTINQAKPPAFKGCGLFLVAYAEGGFFVSSTISVITQYL</sequence>
<name>A0A382QMG2_9ZZZZ</name>